<dbReference type="Proteomes" id="UP000266196">
    <property type="component" value="Unassembled WGS sequence"/>
</dbReference>
<evidence type="ECO:0000313" key="2">
    <source>
        <dbReference type="EMBL" id="RHZ10548.1"/>
    </source>
</evidence>
<proteinExistence type="predicted"/>
<gene>
    <name evidence="2" type="ORF">DYB31_001055</name>
</gene>
<dbReference type="Gene3D" id="1.10.510.10">
    <property type="entry name" value="Transferase(Phosphotransferase) domain 1"/>
    <property type="match status" value="1"/>
</dbReference>
<dbReference type="InterPro" id="IPR011009">
    <property type="entry name" value="Kinase-like_dom_sf"/>
</dbReference>
<comment type="caution">
    <text evidence="2">The sequence shown here is derived from an EMBL/GenBank/DDBJ whole genome shotgun (WGS) entry which is preliminary data.</text>
</comment>
<organism evidence="2 3">
    <name type="scientific">Aphanomyces astaci</name>
    <name type="common">Crayfish plague agent</name>
    <dbReference type="NCBI Taxonomy" id="112090"/>
    <lineage>
        <taxon>Eukaryota</taxon>
        <taxon>Sar</taxon>
        <taxon>Stramenopiles</taxon>
        <taxon>Oomycota</taxon>
        <taxon>Saprolegniomycetes</taxon>
        <taxon>Saprolegniales</taxon>
        <taxon>Verrucalvaceae</taxon>
        <taxon>Aphanomyces</taxon>
    </lineage>
</organism>
<evidence type="ECO:0000313" key="3">
    <source>
        <dbReference type="Proteomes" id="UP000266196"/>
    </source>
</evidence>
<feature type="chain" id="PRO_5017245315" description="Serine-threonine/tyrosine-protein kinase catalytic domain-containing protein" evidence="1">
    <location>
        <begin position="22"/>
        <end position="194"/>
    </location>
</feature>
<name>A0A397F082_APHAT</name>
<dbReference type="SUPFAM" id="SSF56112">
    <property type="entry name" value="Protein kinase-like (PK-like)"/>
    <property type="match status" value="1"/>
</dbReference>
<dbReference type="EMBL" id="QUTE01011228">
    <property type="protein sequence ID" value="RHZ10548.1"/>
    <property type="molecule type" value="Genomic_DNA"/>
</dbReference>
<sequence>MRVLVVLAAVGCRALSLFSQASVTCISVTRASRVVWVANVVVQGTLPANICRSSKVYRDDCDVIETESGCITAQFDRYSVAADIYSYGVLVSELDTHDIPYADYRNEKNQPLNDFQIMTLVRQGTLQPHFTHGCPDWGVRSRPALAFPRPPPAPDEPPNCRTFCGNSSSDRRYQPTSCKLLTLCNLCAATLDDT</sequence>
<feature type="signal peptide" evidence="1">
    <location>
        <begin position="1"/>
        <end position="21"/>
    </location>
</feature>
<evidence type="ECO:0008006" key="4">
    <source>
        <dbReference type="Google" id="ProtNLM"/>
    </source>
</evidence>
<dbReference type="AlphaFoldDB" id="A0A397F082"/>
<protein>
    <recommendedName>
        <fullName evidence="4">Serine-threonine/tyrosine-protein kinase catalytic domain-containing protein</fullName>
    </recommendedName>
</protein>
<reference evidence="2 3" key="1">
    <citation type="submission" date="2018-08" db="EMBL/GenBank/DDBJ databases">
        <title>Aphanomyces genome sequencing and annotation.</title>
        <authorList>
            <person name="Minardi D."/>
            <person name="Oidtmann B."/>
            <person name="Van Der Giezen M."/>
            <person name="Studholme D.J."/>
        </authorList>
    </citation>
    <scope>NUCLEOTIDE SEQUENCE [LARGE SCALE GENOMIC DNA]</scope>
    <source>
        <strain evidence="2 3">197901</strain>
    </source>
</reference>
<keyword evidence="1" id="KW-0732">Signal</keyword>
<evidence type="ECO:0000256" key="1">
    <source>
        <dbReference type="SAM" id="SignalP"/>
    </source>
</evidence>
<accession>A0A397F082</accession>